<sequence>MDVGRDYNIVKIFSPEECPSKIGNKSEDDFQGKTLSTRPSTLEYDDFPPGFEGNHFQNQSKSEFSYIKWECPPPVMRSWKFLERYRIFIKFPFHERFFSLYQMV</sequence>
<accession>A0AAQ3RYX5</accession>
<evidence type="ECO:0000313" key="2">
    <source>
        <dbReference type="Proteomes" id="UP001374535"/>
    </source>
</evidence>
<dbReference type="AlphaFoldDB" id="A0AAQ3RYX5"/>
<name>A0AAQ3RYX5_VIGMU</name>
<evidence type="ECO:0000313" key="1">
    <source>
        <dbReference type="EMBL" id="WVZ09526.1"/>
    </source>
</evidence>
<reference evidence="1 2" key="1">
    <citation type="journal article" date="2023" name="Life. Sci Alliance">
        <title>Evolutionary insights into 3D genome organization and epigenetic landscape of Vigna mungo.</title>
        <authorList>
            <person name="Junaid A."/>
            <person name="Singh B."/>
            <person name="Bhatia S."/>
        </authorList>
    </citation>
    <scope>NUCLEOTIDE SEQUENCE [LARGE SCALE GENOMIC DNA]</scope>
    <source>
        <strain evidence="1">Urdbean</strain>
    </source>
</reference>
<gene>
    <name evidence="1" type="ORF">V8G54_014056</name>
</gene>
<protein>
    <submittedName>
        <fullName evidence="1">Uncharacterized protein</fullName>
    </submittedName>
</protein>
<dbReference type="Proteomes" id="UP001374535">
    <property type="component" value="Chromosome 5"/>
</dbReference>
<proteinExistence type="predicted"/>
<organism evidence="1 2">
    <name type="scientific">Vigna mungo</name>
    <name type="common">Black gram</name>
    <name type="synonym">Phaseolus mungo</name>
    <dbReference type="NCBI Taxonomy" id="3915"/>
    <lineage>
        <taxon>Eukaryota</taxon>
        <taxon>Viridiplantae</taxon>
        <taxon>Streptophyta</taxon>
        <taxon>Embryophyta</taxon>
        <taxon>Tracheophyta</taxon>
        <taxon>Spermatophyta</taxon>
        <taxon>Magnoliopsida</taxon>
        <taxon>eudicotyledons</taxon>
        <taxon>Gunneridae</taxon>
        <taxon>Pentapetalae</taxon>
        <taxon>rosids</taxon>
        <taxon>fabids</taxon>
        <taxon>Fabales</taxon>
        <taxon>Fabaceae</taxon>
        <taxon>Papilionoideae</taxon>
        <taxon>50 kb inversion clade</taxon>
        <taxon>NPAAA clade</taxon>
        <taxon>indigoferoid/millettioid clade</taxon>
        <taxon>Phaseoleae</taxon>
        <taxon>Vigna</taxon>
    </lineage>
</organism>
<dbReference type="EMBL" id="CP144696">
    <property type="protein sequence ID" value="WVZ09526.1"/>
    <property type="molecule type" value="Genomic_DNA"/>
</dbReference>
<keyword evidence="2" id="KW-1185">Reference proteome</keyword>